<dbReference type="PANTHER" id="PTHR21666">
    <property type="entry name" value="PEPTIDASE-RELATED"/>
    <property type="match status" value="1"/>
</dbReference>
<protein>
    <submittedName>
        <fullName evidence="3">M23 family metallopeptidase</fullName>
    </submittedName>
</protein>
<proteinExistence type="predicted"/>
<evidence type="ECO:0000259" key="2">
    <source>
        <dbReference type="Pfam" id="PF01551"/>
    </source>
</evidence>
<gene>
    <name evidence="3" type="ORF">MZV50_17415</name>
</gene>
<feature type="domain" description="M23ase beta-sheet core" evidence="2">
    <location>
        <begin position="180"/>
        <end position="275"/>
    </location>
</feature>
<sequence>MATGLSRRVVLAALSPAFTGLVPSGGARAATPALSLSGAFVQGGYAVGRTTPHALIDVDAQVLTTASANGWFVVGFDRDAPSASTLTATTLDGAVTREATIATGDFDVQRIDGLPPEQVTPTDPALLERIAAENLRKQAGFASQADVEGFRQGFRLPVVGARRSARFGGQRVLNGEPKRPHFGVDLATPVGTPVSAPADGLIAFAETGLHYEGGLVLVDHGQGLITAYLHLSKILVSAGTYVRQGQLIAETGQEGRATGPHLCWRMKWRGRNLDPSLLVGAGPFQS</sequence>
<keyword evidence="4" id="KW-1185">Reference proteome</keyword>
<dbReference type="PANTHER" id="PTHR21666:SF285">
    <property type="entry name" value="M23 FAMILY METALLOPEPTIDASE"/>
    <property type="match status" value="1"/>
</dbReference>
<evidence type="ECO:0000256" key="1">
    <source>
        <dbReference type="SAM" id="SignalP"/>
    </source>
</evidence>
<organism evidence="3 4">
    <name type="scientific">Caulobacter segnis</name>
    <dbReference type="NCBI Taxonomy" id="88688"/>
    <lineage>
        <taxon>Bacteria</taxon>
        <taxon>Pseudomonadati</taxon>
        <taxon>Pseudomonadota</taxon>
        <taxon>Alphaproteobacteria</taxon>
        <taxon>Caulobacterales</taxon>
        <taxon>Caulobacteraceae</taxon>
        <taxon>Caulobacter</taxon>
    </lineage>
</organism>
<evidence type="ECO:0000313" key="4">
    <source>
        <dbReference type="Proteomes" id="UP001057520"/>
    </source>
</evidence>
<feature type="chain" id="PRO_5045621947" evidence="1">
    <location>
        <begin position="30"/>
        <end position="286"/>
    </location>
</feature>
<reference evidence="3 4" key="1">
    <citation type="submission" date="2022-04" db="EMBL/GenBank/DDBJ databases">
        <title>Genome sequence of soybean root-associated Caulobacter segnis RL271.</title>
        <authorList>
            <person name="Longley R."/>
            <person name="Bonito G."/>
            <person name="Trigodet F."/>
            <person name="Crosson S."/>
            <person name="Fiebig A."/>
        </authorList>
    </citation>
    <scope>NUCLEOTIDE SEQUENCE [LARGE SCALE GENOMIC DNA]</scope>
    <source>
        <strain evidence="3 4">RL271</strain>
    </source>
</reference>
<name>A0ABY4ZNH6_9CAUL</name>
<dbReference type="Gene3D" id="2.70.70.10">
    <property type="entry name" value="Glucose Permease (Domain IIA)"/>
    <property type="match status" value="1"/>
</dbReference>
<dbReference type="EMBL" id="CP096040">
    <property type="protein sequence ID" value="USQ94358.1"/>
    <property type="molecule type" value="Genomic_DNA"/>
</dbReference>
<dbReference type="SUPFAM" id="SSF51261">
    <property type="entry name" value="Duplicated hybrid motif"/>
    <property type="match status" value="1"/>
</dbReference>
<feature type="signal peptide" evidence="1">
    <location>
        <begin position="1"/>
        <end position="29"/>
    </location>
</feature>
<keyword evidence="1" id="KW-0732">Signal</keyword>
<dbReference type="InterPro" id="IPR011055">
    <property type="entry name" value="Dup_hybrid_motif"/>
</dbReference>
<dbReference type="Proteomes" id="UP001057520">
    <property type="component" value="Chromosome"/>
</dbReference>
<dbReference type="InterPro" id="IPR016047">
    <property type="entry name" value="M23ase_b-sheet_dom"/>
</dbReference>
<dbReference type="CDD" id="cd12797">
    <property type="entry name" value="M23_peptidase"/>
    <property type="match status" value="1"/>
</dbReference>
<dbReference type="Pfam" id="PF01551">
    <property type="entry name" value="Peptidase_M23"/>
    <property type="match status" value="1"/>
</dbReference>
<accession>A0ABY4ZNH6</accession>
<dbReference type="InterPro" id="IPR050570">
    <property type="entry name" value="Cell_wall_metabolism_enzyme"/>
</dbReference>
<evidence type="ECO:0000313" key="3">
    <source>
        <dbReference type="EMBL" id="USQ94358.1"/>
    </source>
</evidence>